<evidence type="ECO:0000256" key="1">
    <source>
        <dbReference type="SAM" id="Phobius"/>
    </source>
</evidence>
<keyword evidence="1" id="KW-0472">Membrane</keyword>
<feature type="transmembrane region" description="Helical" evidence="1">
    <location>
        <begin position="12"/>
        <end position="32"/>
    </location>
</feature>
<sequence length="142" mass="16217">MINFTKATAVYTLIYSIISFILLVSVGFFTIASRGMLILTPFIGLPFFIGFLHIVGFICEIICFRLNKEYPEKRRWVLISLIFYIVEIFALFLPLIAGLLKMNAYLIQSIVLFAMGSIPVTKVCLLILSIIILVKFRKRKVS</sequence>
<keyword evidence="3" id="KW-1185">Reference proteome</keyword>
<name>A0ABU3EV77_9ENTE</name>
<keyword evidence="1" id="KW-0812">Transmembrane</keyword>
<comment type="caution">
    <text evidence="2">The sequence shown here is derived from an EMBL/GenBank/DDBJ whole genome shotgun (WGS) entry which is preliminary data.</text>
</comment>
<dbReference type="RefSeq" id="WP_311821396.1">
    <property type="nucleotide sequence ID" value="NZ_JARPYF010000001.1"/>
</dbReference>
<proteinExistence type="predicted"/>
<evidence type="ECO:0000313" key="2">
    <source>
        <dbReference type="EMBL" id="MDT2598233.1"/>
    </source>
</evidence>
<evidence type="ECO:0000313" key="3">
    <source>
        <dbReference type="Proteomes" id="UP001252875"/>
    </source>
</evidence>
<organism evidence="2 3">
    <name type="scientific">Enterococcus hulanensis</name>
    <dbReference type="NCBI Taxonomy" id="2559929"/>
    <lineage>
        <taxon>Bacteria</taxon>
        <taxon>Bacillati</taxon>
        <taxon>Bacillota</taxon>
        <taxon>Bacilli</taxon>
        <taxon>Lactobacillales</taxon>
        <taxon>Enterococcaceae</taxon>
        <taxon>Enterococcus</taxon>
    </lineage>
</organism>
<keyword evidence="1" id="KW-1133">Transmembrane helix</keyword>
<accession>A0ABU3EV77</accession>
<dbReference type="EMBL" id="JARPYI010000001">
    <property type="protein sequence ID" value="MDT2598233.1"/>
    <property type="molecule type" value="Genomic_DNA"/>
</dbReference>
<protein>
    <submittedName>
        <fullName evidence="2">Uncharacterized protein</fullName>
    </submittedName>
</protein>
<feature type="transmembrane region" description="Helical" evidence="1">
    <location>
        <begin position="76"/>
        <end position="100"/>
    </location>
</feature>
<reference evidence="2 3" key="1">
    <citation type="submission" date="2023-03" db="EMBL/GenBank/DDBJ databases">
        <authorList>
            <person name="Shen W."/>
            <person name="Cai J."/>
        </authorList>
    </citation>
    <scope>NUCLEOTIDE SEQUENCE [LARGE SCALE GENOMIC DNA]</scope>
    <source>
        <strain evidence="2 3">D6-4</strain>
    </source>
</reference>
<feature type="transmembrane region" description="Helical" evidence="1">
    <location>
        <begin position="106"/>
        <end position="134"/>
    </location>
</feature>
<dbReference type="Proteomes" id="UP001252875">
    <property type="component" value="Unassembled WGS sequence"/>
</dbReference>
<gene>
    <name evidence="2" type="ORF">P7D85_00520</name>
</gene>
<feature type="transmembrane region" description="Helical" evidence="1">
    <location>
        <begin position="38"/>
        <end position="64"/>
    </location>
</feature>